<dbReference type="EMBL" id="ML170161">
    <property type="protein sequence ID" value="TDL26549.1"/>
    <property type="molecule type" value="Genomic_DNA"/>
</dbReference>
<dbReference type="InterPro" id="IPR036188">
    <property type="entry name" value="FAD/NAD-bd_sf"/>
</dbReference>
<evidence type="ECO:0000256" key="1">
    <source>
        <dbReference type="ARBA" id="ARBA00022630"/>
    </source>
</evidence>
<dbReference type="AlphaFoldDB" id="A0A4Y7QIA0"/>
<dbReference type="OrthoDB" id="417877at2759"/>
<evidence type="ECO:0000313" key="5">
    <source>
        <dbReference type="EMBL" id="TDL26549.1"/>
    </source>
</evidence>
<dbReference type="SUPFAM" id="SSF54373">
    <property type="entry name" value="FAD-linked reductases, C-terminal domain"/>
    <property type="match status" value="1"/>
</dbReference>
<dbReference type="SUPFAM" id="SSF51905">
    <property type="entry name" value="FAD/NAD(P)-binding domain"/>
    <property type="match status" value="1"/>
</dbReference>
<reference evidence="5 6" key="1">
    <citation type="submission" date="2018-06" db="EMBL/GenBank/DDBJ databases">
        <title>A transcriptomic atlas of mushroom development highlights an independent origin of complex multicellularity.</title>
        <authorList>
            <consortium name="DOE Joint Genome Institute"/>
            <person name="Krizsan K."/>
            <person name="Almasi E."/>
            <person name="Merenyi Z."/>
            <person name="Sahu N."/>
            <person name="Viragh M."/>
            <person name="Koszo T."/>
            <person name="Mondo S."/>
            <person name="Kiss B."/>
            <person name="Balint B."/>
            <person name="Kues U."/>
            <person name="Barry K."/>
            <person name="Hegedus J.C."/>
            <person name="Henrissat B."/>
            <person name="Johnson J."/>
            <person name="Lipzen A."/>
            <person name="Ohm R."/>
            <person name="Nagy I."/>
            <person name="Pangilinan J."/>
            <person name="Yan J."/>
            <person name="Xiong Y."/>
            <person name="Grigoriev I.V."/>
            <person name="Hibbett D.S."/>
            <person name="Nagy L.G."/>
        </authorList>
    </citation>
    <scope>NUCLEOTIDE SEQUENCE [LARGE SCALE GENOMIC DNA]</scope>
    <source>
        <strain evidence="5 6">SZMC22713</strain>
    </source>
</reference>
<proteinExistence type="predicted"/>
<accession>A0A4Y7QIA0</accession>
<dbReference type="PANTHER" id="PTHR46720:SF3">
    <property type="entry name" value="FAD-BINDING DOMAIN-CONTAINING PROTEIN-RELATED"/>
    <property type="match status" value="1"/>
</dbReference>
<evidence type="ECO:0000256" key="3">
    <source>
        <dbReference type="ARBA" id="ARBA00023002"/>
    </source>
</evidence>
<dbReference type="GO" id="GO:0071949">
    <property type="term" value="F:FAD binding"/>
    <property type="evidence" value="ECO:0007669"/>
    <property type="project" value="InterPro"/>
</dbReference>
<dbReference type="STRING" id="50990.A0A4Y7QIA0"/>
<dbReference type="PRINTS" id="PR00420">
    <property type="entry name" value="RNGMNOXGNASE"/>
</dbReference>
<dbReference type="InterPro" id="IPR002938">
    <property type="entry name" value="FAD-bd"/>
</dbReference>
<keyword evidence="1" id="KW-0285">Flavoprotein</keyword>
<dbReference type="Proteomes" id="UP000294933">
    <property type="component" value="Unassembled WGS sequence"/>
</dbReference>
<dbReference type="PANTHER" id="PTHR46720">
    <property type="entry name" value="HYDROXYLASE, PUTATIVE (AFU_ORTHOLOGUE AFUA_3G01460)-RELATED"/>
    <property type="match status" value="1"/>
</dbReference>
<evidence type="ECO:0000313" key="6">
    <source>
        <dbReference type="Proteomes" id="UP000294933"/>
    </source>
</evidence>
<dbReference type="Gene3D" id="3.50.50.60">
    <property type="entry name" value="FAD/NAD(P)-binding domain"/>
    <property type="match status" value="1"/>
</dbReference>
<feature type="domain" description="FAD-binding" evidence="4">
    <location>
        <begin position="6"/>
        <end position="174"/>
    </location>
</feature>
<organism evidence="5 6">
    <name type="scientific">Rickenella mellea</name>
    <dbReference type="NCBI Taxonomy" id="50990"/>
    <lineage>
        <taxon>Eukaryota</taxon>
        <taxon>Fungi</taxon>
        <taxon>Dikarya</taxon>
        <taxon>Basidiomycota</taxon>
        <taxon>Agaricomycotina</taxon>
        <taxon>Agaricomycetes</taxon>
        <taxon>Hymenochaetales</taxon>
        <taxon>Rickenellaceae</taxon>
        <taxon>Rickenella</taxon>
    </lineage>
</organism>
<dbReference type="GO" id="GO:0044550">
    <property type="term" value="P:secondary metabolite biosynthetic process"/>
    <property type="evidence" value="ECO:0007669"/>
    <property type="project" value="TreeGrafter"/>
</dbReference>
<dbReference type="InterPro" id="IPR051104">
    <property type="entry name" value="FAD_monoxygenase"/>
</dbReference>
<evidence type="ECO:0000256" key="2">
    <source>
        <dbReference type="ARBA" id="ARBA00022827"/>
    </source>
</evidence>
<protein>
    <submittedName>
        <fullName evidence="5">Salicylate hydroxylase</fullName>
    </submittedName>
</protein>
<keyword evidence="6" id="KW-1185">Reference proteome</keyword>
<evidence type="ECO:0000259" key="4">
    <source>
        <dbReference type="Pfam" id="PF01494"/>
    </source>
</evidence>
<name>A0A4Y7QIA0_9AGAM</name>
<keyword evidence="3" id="KW-0560">Oxidoreductase</keyword>
<dbReference type="Pfam" id="PF01494">
    <property type="entry name" value="FAD_binding_3"/>
    <property type="match status" value="2"/>
</dbReference>
<dbReference type="VEuPathDB" id="FungiDB:BD410DRAFT_525355"/>
<sequence length="484" mass="53411">MTTTKFHVAIISGGIGGLTAAIALSKSNDIQIDIYEAAHKYTEIGAGVGMWRRPWHVMRALGLEGPLSQLVDSTTEDERVAFTFRKGDQAEGFTFFQLKNPMGGLSFHRADFQQSLSTHLPTENLTSHFSKRLISYTVPPSPTAPIILNFKDGTTAECDVLIAADGIHSTVRGEMFRDLAAAAAAGGNDDGKEKRNELLGMVDPRWSGSVAYRGVIPRAKLEEISPGHRAMEGGVNYMGQDKHIIVFPMAHNQLINIVAFCSEPSKEGTTFDGQWVHDVPQSELLEQYAGWEKEVMDLLKCIEKPSRWAINTVGPLPTFNAGRVVLLGDAAHAMTPHQGSGAGQAIEDAYIISALLTSPLTTFTPRSTSSDTSSNTKTRTTMLHEALKIYDAIRRPAGNDVQRRSRINGFLYEFNDARFPEVFPLILGHGAAGDNADNTGEKDKERLKHMGEEIEKNWEWAWRTEAETQKDEALRMLEERATRV</sequence>
<keyword evidence="2" id="KW-0274">FAD</keyword>
<dbReference type="GO" id="GO:0016491">
    <property type="term" value="F:oxidoreductase activity"/>
    <property type="evidence" value="ECO:0007669"/>
    <property type="project" value="UniProtKB-KW"/>
</dbReference>
<feature type="domain" description="FAD-binding" evidence="4">
    <location>
        <begin position="317"/>
        <end position="361"/>
    </location>
</feature>
<gene>
    <name evidence="5" type="ORF">BD410DRAFT_525355</name>
</gene>